<dbReference type="EMBL" id="CP015118">
    <property type="protein sequence ID" value="ARN20634.1"/>
    <property type="molecule type" value="Genomic_DNA"/>
</dbReference>
<reference evidence="1 2" key="1">
    <citation type="submission" date="2016-04" db="EMBL/GenBank/DDBJ databases">
        <title>Complete genome sequence of natural rubber-degrading, novel Gram-negative bacterium, Rhizobacter gummiphilus strain NS21.</title>
        <authorList>
            <person name="Tabata M."/>
            <person name="Kasai D."/>
            <person name="Fukuda M."/>
        </authorList>
    </citation>
    <scope>NUCLEOTIDE SEQUENCE [LARGE SCALE GENOMIC DNA]</scope>
    <source>
        <strain evidence="1 2">NS21</strain>
    </source>
</reference>
<name>A0A1W6L8U3_9BURK</name>
<dbReference type="KEGG" id="rgu:A4W93_12430"/>
<keyword evidence="2" id="KW-1185">Reference proteome</keyword>
<dbReference type="InterPro" id="IPR038225">
    <property type="entry name" value="TagF_sf"/>
</dbReference>
<evidence type="ECO:0000313" key="1">
    <source>
        <dbReference type="EMBL" id="ARN20634.1"/>
    </source>
</evidence>
<evidence type="ECO:0000313" key="2">
    <source>
        <dbReference type="Proteomes" id="UP000193427"/>
    </source>
</evidence>
<accession>A0A1W6L8U3</accession>
<dbReference type="NCBIfam" id="TIGR03373">
    <property type="entry name" value="VI_minor_4"/>
    <property type="match status" value="1"/>
</dbReference>
<dbReference type="AlphaFoldDB" id="A0A1W6L8U3"/>
<gene>
    <name evidence="1" type="ORF">A4W93_12430</name>
</gene>
<sequence length="240" mass="25941">MSSTGFGDLLVGAGEGSGAAGWFGKLSVLGDFAHRRLPQPFVDVLDDWLSRGMEASRAQLGDEWLDVYLTGPLWRFALSPGVVDPQWWFGVMMPSVDKVGRYFPLVVARSAAMAPESASGVAGLDRWFHHVSAAVLGTLQPTATLQSFDDALTAAPVWPDALPTRRPDVAHLPGRDRYSLDGEAVLAQWVAGMGLREAMQVCAGKSLWWPDHANTPDTSLSITAGLPEPTHFALMLEGEW</sequence>
<dbReference type="Pfam" id="PF09867">
    <property type="entry name" value="TagF_N"/>
    <property type="match status" value="1"/>
</dbReference>
<dbReference type="RefSeq" id="WP_157782149.1">
    <property type="nucleotide sequence ID" value="NZ_BSPR01000007.1"/>
</dbReference>
<dbReference type="InterPro" id="IPR017748">
    <property type="entry name" value="TagF"/>
</dbReference>
<dbReference type="STRING" id="946333.A4W93_12430"/>
<dbReference type="Proteomes" id="UP000193427">
    <property type="component" value="Chromosome"/>
</dbReference>
<proteinExistence type="predicted"/>
<dbReference type="Gene3D" id="3.40.1730.10">
    <property type="entry name" value="pa0076 domain"/>
    <property type="match status" value="1"/>
</dbReference>
<dbReference type="PIRSF" id="PIRSF029287">
    <property type="entry name" value="UCP029287"/>
    <property type="match status" value="1"/>
</dbReference>
<protein>
    <submittedName>
        <fullName evidence="1">Uncharacterized protein</fullName>
    </submittedName>
</protein>
<dbReference type="OrthoDB" id="9801841at2"/>
<organism evidence="1 2">
    <name type="scientific">Piscinibacter gummiphilus</name>
    <dbReference type="NCBI Taxonomy" id="946333"/>
    <lineage>
        <taxon>Bacteria</taxon>
        <taxon>Pseudomonadati</taxon>
        <taxon>Pseudomonadota</taxon>
        <taxon>Betaproteobacteria</taxon>
        <taxon>Burkholderiales</taxon>
        <taxon>Sphaerotilaceae</taxon>
        <taxon>Piscinibacter</taxon>
    </lineage>
</organism>